<dbReference type="InterPro" id="IPR005585">
    <property type="entry name" value="DUF327"/>
</dbReference>
<comment type="caution">
    <text evidence="1">The sequence shown here is derived from an EMBL/GenBank/DDBJ whole genome shotgun (WGS) entry which is preliminary data.</text>
</comment>
<dbReference type="AlphaFoldDB" id="A0A942V589"/>
<dbReference type="RefSeq" id="WP_203367997.1">
    <property type="nucleotide sequence ID" value="NZ_WSFT01000053.1"/>
</dbReference>
<dbReference type="Gene3D" id="1.20.120.490">
    <property type="entry name" value="Hypothetical protein TM1646-like domain"/>
    <property type="match status" value="1"/>
</dbReference>
<sequence length="143" mass="16318">MKVDRVGMKNIDVINNTKNNTGISFQEVIEKKTNDASLERIYKIISEITESGKQLAQKRTIENLFDYKKKIKAFLDEAVESGLDLDKRGGFRRGGRSRILKIVSKVDDKLMDLTDDMLEGENKRLNLLKIVGEIEGLLLNIYV</sequence>
<organism evidence="1 2">
    <name type="scientific">Anaeromonas frigoriresistens</name>
    <dbReference type="NCBI Taxonomy" id="2683708"/>
    <lineage>
        <taxon>Bacteria</taxon>
        <taxon>Bacillati</taxon>
        <taxon>Bacillota</taxon>
        <taxon>Tissierellia</taxon>
        <taxon>Tissierellales</taxon>
        <taxon>Thermohalobacteraceae</taxon>
        <taxon>Anaeromonas</taxon>
    </lineage>
</organism>
<keyword evidence="2" id="KW-1185">Reference proteome</keyword>
<dbReference type="InterPro" id="IPR024042">
    <property type="entry name" value="TM1646-like_dom_sf"/>
</dbReference>
<accession>A0A942V589</accession>
<gene>
    <name evidence="1" type="ORF">GOQ27_16635</name>
</gene>
<name>A0A942V589_9FIRM</name>
<dbReference type="SUPFAM" id="SSF158397">
    <property type="entry name" value="TM1646-like"/>
    <property type="match status" value="1"/>
</dbReference>
<protein>
    <submittedName>
        <fullName evidence="1">YaaR family protein</fullName>
    </submittedName>
</protein>
<dbReference type="Pfam" id="PF03885">
    <property type="entry name" value="DUF327"/>
    <property type="match status" value="1"/>
</dbReference>
<evidence type="ECO:0000313" key="1">
    <source>
        <dbReference type="EMBL" id="MBS4540107.1"/>
    </source>
</evidence>
<dbReference type="Proteomes" id="UP000724672">
    <property type="component" value="Unassembled WGS sequence"/>
</dbReference>
<dbReference type="EMBL" id="WSFT01000053">
    <property type="protein sequence ID" value="MBS4540107.1"/>
    <property type="molecule type" value="Genomic_DNA"/>
</dbReference>
<proteinExistence type="predicted"/>
<evidence type="ECO:0000313" key="2">
    <source>
        <dbReference type="Proteomes" id="UP000724672"/>
    </source>
</evidence>
<reference evidence="1" key="1">
    <citation type="submission" date="2019-12" db="EMBL/GenBank/DDBJ databases">
        <title>Clostridiaceae gen. nov. sp. nov., isolated from sediment in Xinjiang, China.</title>
        <authorList>
            <person name="Zhang R."/>
        </authorList>
    </citation>
    <scope>NUCLEOTIDE SEQUENCE</scope>
    <source>
        <strain evidence="1">D2Q-11</strain>
    </source>
</reference>